<name>A0A4Y3HX45_9VIBR</name>
<feature type="transmembrane region" description="Helical" evidence="6">
    <location>
        <begin position="144"/>
        <end position="164"/>
    </location>
</feature>
<dbReference type="Pfam" id="PF03553">
    <property type="entry name" value="Na_H_antiporter"/>
    <property type="match status" value="2"/>
</dbReference>
<reference evidence="8 9" key="1">
    <citation type="submission" date="2019-06" db="EMBL/GenBank/DDBJ databases">
        <title>Whole genome shotgun sequence of Vibrio inusitatus NBRC 102082.</title>
        <authorList>
            <person name="Hosoyama A."/>
            <person name="Uohara A."/>
            <person name="Ohji S."/>
            <person name="Ichikawa N."/>
        </authorList>
    </citation>
    <scope>NUCLEOTIDE SEQUENCE [LARGE SCALE GENOMIC DNA]</scope>
    <source>
        <strain evidence="8 9">NBRC 102082</strain>
    </source>
</reference>
<keyword evidence="2" id="KW-1003">Cell membrane</keyword>
<dbReference type="PANTHER" id="PTHR43478">
    <property type="entry name" value="NA+/H+ ANTIPORTER-RELATED"/>
    <property type="match status" value="1"/>
</dbReference>
<feature type="transmembrane region" description="Helical" evidence="6">
    <location>
        <begin position="44"/>
        <end position="61"/>
    </location>
</feature>
<feature type="transmembrane region" description="Helical" evidence="6">
    <location>
        <begin position="343"/>
        <end position="364"/>
    </location>
</feature>
<dbReference type="Proteomes" id="UP000318717">
    <property type="component" value="Unassembled WGS sequence"/>
</dbReference>
<feature type="transmembrane region" description="Helical" evidence="6">
    <location>
        <begin position="20"/>
        <end position="38"/>
    </location>
</feature>
<dbReference type="PANTHER" id="PTHR43478:SF1">
    <property type="entry name" value="NA+_H+ ANTIPORTER NHAC-LIKE C-TERMINAL DOMAIN-CONTAINING PROTEIN"/>
    <property type="match status" value="1"/>
</dbReference>
<dbReference type="EMBL" id="BJLF01000012">
    <property type="protein sequence ID" value="GEA51749.1"/>
    <property type="molecule type" value="Genomic_DNA"/>
</dbReference>
<evidence type="ECO:0000256" key="4">
    <source>
        <dbReference type="ARBA" id="ARBA00022989"/>
    </source>
</evidence>
<keyword evidence="4 6" id="KW-1133">Transmembrane helix</keyword>
<accession>A0A4Y3HX45</accession>
<protein>
    <submittedName>
        <fullName evidence="8">Sodium:proton antiporter</fullName>
    </submittedName>
</protein>
<evidence type="ECO:0000256" key="6">
    <source>
        <dbReference type="SAM" id="Phobius"/>
    </source>
</evidence>
<comment type="caution">
    <text evidence="8">The sequence shown here is derived from an EMBL/GenBank/DDBJ whole genome shotgun (WGS) entry which is preliminary data.</text>
</comment>
<sequence>MNTQTKTMPPSLKITSKHTFITIFSIAVFLLFVSIGLNHAEGEAYGWIGLLPTGLVLLFALTTHRTVEALFTGAIAGVLLLNPTEAVEEIVGISMDVMMDETIAWIILVCGLMGGLIAILEKGGSILSFSDMLVTKVKSRKQSMLMTFALGILIFIDDYLNAIAISSSMKKVTDGYNISREKLSYLVDSTAAPICILVPISTWAIFFSSLLEANGVAEAGEGIKAYIQAIPYMAYGWVTLAIVLLVALEKVPDLGPMKAAEKRAKGGQVQPDDSVEMDLGSDIASHTNPTMGLINFLLPMVVLVGASWYFGIDLLAGVFVAIIFTVCFYGMQNLISMNSMFDAIYDGIKVMLLPLATVIGGFMLKNVNDSLGVTQFVIETVSPLLSAQYFPAIIFMITGALVFATASSWGVFAVAMPIVLPLGEQLGVPLHLTVAALLSASAAGSHSCFFSDSTVLSAQGSGVTAMQHARTQFPYALIGIVATCIFFLIVA</sequence>
<dbReference type="GO" id="GO:0005886">
    <property type="term" value="C:plasma membrane"/>
    <property type="evidence" value="ECO:0007669"/>
    <property type="project" value="UniProtKB-SubCell"/>
</dbReference>
<dbReference type="RefSeq" id="WP_141346220.1">
    <property type="nucleotide sequence ID" value="NZ_BJLF01000012.1"/>
</dbReference>
<feature type="transmembrane region" description="Helical" evidence="6">
    <location>
        <begin position="185"/>
        <end position="206"/>
    </location>
</feature>
<dbReference type="OrthoDB" id="9762978at2"/>
<evidence type="ECO:0000256" key="2">
    <source>
        <dbReference type="ARBA" id="ARBA00022475"/>
    </source>
</evidence>
<feature type="transmembrane region" description="Helical" evidence="6">
    <location>
        <begin position="314"/>
        <end position="331"/>
    </location>
</feature>
<organism evidence="8 9">
    <name type="scientific">Vibrio inusitatus NBRC 102082</name>
    <dbReference type="NCBI Taxonomy" id="1219070"/>
    <lineage>
        <taxon>Bacteria</taxon>
        <taxon>Pseudomonadati</taxon>
        <taxon>Pseudomonadota</taxon>
        <taxon>Gammaproteobacteria</taxon>
        <taxon>Vibrionales</taxon>
        <taxon>Vibrionaceae</taxon>
        <taxon>Vibrio</taxon>
    </lineage>
</organism>
<keyword evidence="9" id="KW-1185">Reference proteome</keyword>
<evidence type="ECO:0000256" key="1">
    <source>
        <dbReference type="ARBA" id="ARBA00004651"/>
    </source>
</evidence>
<feature type="domain" description="Na+/H+ antiporter NhaC-like C-terminal" evidence="7">
    <location>
        <begin position="224"/>
        <end position="490"/>
    </location>
</feature>
<feature type="transmembrane region" description="Helical" evidence="6">
    <location>
        <begin position="472"/>
        <end position="490"/>
    </location>
</feature>
<feature type="domain" description="Na+/H+ antiporter NhaC-like C-terminal" evidence="7">
    <location>
        <begin position="54"/>
        <end position="216"/>
    </location>
</feature>
<keyword evidence="5 6" id="KW-0472">Membrane</keyword>
<dbReference type="InterPro" id="IPR018461">
    <property type="entry name" value="Na/H_Antiport_NhaC-like_C"/>
</dbReference>
<evidence type="ECO:0000256" key="3">
    <source>
        <dbReference type="ARBA" id="ARBA00022692"/>
    </source>
</evidence>
<feature type="transmembrane region" description="Helical" evidence="6">
    <location>
        <begin position="226"/>
        <end position="248"/>
    </location>
</feature>
<evidence type="ECO:0000313" key="8">
    <source>
        <dbReference type="EMBL" id="GEA51749.1"/>
    </source>
</evidence>
<evidence type="ECO:0000313" key="9">
    <source>
        <dbReference type="Proteomes" id="UP000318717"/>
    </source>
</evidence>
<dbReference type="AlphaFoldDB" id="A0A4Y3HX45"/>
<evidence type="ECO:0000256" key="5">
    <source>
        <dbReference type="ARBA" id="ARBA00023136"/>
    </source>
</evidence>
<keyword evidence="3 6" id="KW-0812">Transmembrane</keyword>
<feature type="transmembrane region" description="Helical" evidence="6">
    <location>
        <begin position="290"/>
        <end position="308"/>
    </location>
</feature>
<feature type="transmembrane region" description="Helical" evidence="6">
    <location>
        <begin position="103"/>
        <end position="124"/>
    </location>
</feature>
<evidence type="ECO:0000259" key="7">
    <source>
        <dbReference type="Pfam" id="PF03553"/>
    </source>
</evidence>
<feature type="transmembrane region" description="Helical" evidence="6">
    <location>
        <begin position="392"/>
        <end position="420"/>
    </location>
</feature>
<gene>
    <name evidence="8" type="ORF">VIN01S_25530</name>
</gene>
<comment type="subcellular location">
    <subcellularLocation>
        <location evidence="1">Cell membrane</location>
        <topology evidence="1">Multi-pass membrane protein</topology>
    </subcellularLocation>
</comment>
<proteinExistence type="predicted"/>